<dbReference type="AlphaFoldDB" id="A0A8H3IPG7"/>
<name>A0A8H3IPG7_9LECA</name>
<evidence type="ECO:0000256" key="1">
    <source>
        <dbReference type="SAM" id="MobiDB-lite"/>
    </source>
</evidence>
<dbReference type="OrthoDB" id="205403at2759"/>
<dbReference type="Pfam" id="PF08555">
    <property type="entry name" value="FAM32A"/>
    <property type="match status" value="1"/>
</dbReference>
<proteinExistence type="predicted"/>
<reference evidence="2" key="1">
    <citation type="submission" date="2021-03" db="EMBL/GenBank/DDBJ databases">
        <authorList>
            <person name="Tagirdzhanova G."/>
        </authorList>
    </citation>
    <scope>NUCLEOTIDE SEQUENCE</scope>
</reference>
<evidence type="ECO:0000313" key="3">
    <source>
        <dbReference type="Proteomes" id="UP000664203"/>
    </source>
</evidence>
<accession>A0A8H3IPG7</accession>
<dbReference type="EMBL" id="CAJPDR010000252">
    <property type="protein sequence ID" value="CAF9928510.1"/>
    <property type="molecule type" value="Genomic_DNA"/>
</dbReference>
<dbReference type="Proteomes" id="UP000664203">
    <property type="component" value="Unassembled WGS sequence"/>
</dbReference>
<gene>
    <name evidence="2" type="ORF">ALECFALPRED_004080</name>
</gene>
<comment type="caution">
    <text evidence="2">The sequence shown here is derived from an EMBL/GenBank/DDBJ whole genome shotgun (WGS) entry which is preliminary data.</text>
</comment>
<feature type="compositionally biased region" description="Basic residues" evidence="1">
    <location>
        <begin position="25"/>
        <end position="36"/>
    </location>
</feature>
<organism evidence="2 3">
    <name type="scientific">Alectoria fallacina</name>
    <dbReference type="NCBI Taxonomy" id="1903189"/>
    <lineage>
        <taxon>Eukaryota</taxon>
        <taxon>Fungi</taxon>
        <taxon>Dikarya</taxon>
        <taxon>Ascomycota</taxon>
        <taxon>Pezizomycotina</taxon>
        <taxon>Lecanoromycetes</taxon>
        <taxon>OSLEUM clade</taxon>
        <taxon>Lecanoromycetidae</taxon>
        <taxon>Lecanorales</taxon>
        <taxon>Lecanorineae</taxon>
        <taxon>Parmeliaceae</taxon>
        <taxon>Alectoria</taxon>
    </lineage>
</organism>
<protein>
    <submittedName>
        <fullName evidence="2">Uncharacterized protein</fullName>
    </submittedName>
</protein>
<sequence length="114" mass="12561">MPADDYTAAISGGLKLKGVNSSGKVSKHHKKQRPKHSQPEFSVDASAEKSKDRAIDDGEHIKDEQEDATIDYRADLFIYLGRESALDKTSVKQRHMYITEANFSPNTSKAIPGG</sequence>
<dbReference type="InterPro" id="IPR013865">
    <property type="entry name" value="FAM32A"/>
</dbReference>
<feature type="compositionally biased region" description="Basic and acidic residues" evidence="1">
    <location>
        <begin position="46"/>
        <end position="63"/>
    </location>
</feature>
<feature type="region of interest" description="Disordered" evidence="1">
    <location>
        <begin position="17"/>
        <end position="66"/>
    </location>
</feature>
<keyword evidence="3" id="KW-1185">Reference proteome</keyword>
<evidence type="ECO:0000313" key="2">
    <source>
        <dbReference type="EMBL" id="CAF9928510.1"/>
    </source>
</evidence>